<dbReference type="OrthoDB" id="1096465at2"/>
<dbReference type="InterPro" id="IPR032299">
    <property type="entry name" value="DUF4843"/>
</dbReference>
<dbReference type="RefSeq" id="WP_124316216.1">
    <property type="nucleotide sequence ID" value="NZ_AP028155.1"/>
</dbReference>
<name>A0A7W6HYJ9_9BACT</name>
<evidence type="ECO:0000313" key="1">
    <source>
        <dbReference type="EMBL" id="MBB4027372.1"/>
    </source>
</evidence>
<dbReference type="AlphaFoldDB" id="A0A7W6HYJ9"/>
<proteinExistence type="predicted"/>
<keyword evidence="2" id="KW-1185">Reference proteome</keyword>
<sequence>MKNKDIMYTLLLGLLAALSLVSCDKQEIETYHANRSLFFERWKQTSATARERIDTVGYSFSHYVGETELTHEFQIKLIGALLEEDTEYRVSVVDSLTTATGDQYSLPEKLMFHKGMASDVLPVTLKKAPSLKDKQVYLTLRLVANENFGLGYTGYSDVKIRFNDQEVIPLWWTQEVTDAYLGKYSFKKLETIIAANEGFSTFEGLSDTEKRKIALKTKAYILANNIKEENGDPMEIPMY</sequence>
<dbReference type="Proteomes" id="UP000546007">
    <property type="component" value="Unassembled WGS sequence"/>
</dbReference>
<dbReference type="GeneID" id="93102950"/>
<reference evidence="1 2" key="1">
    <citation type="submission" date="2020-08" db="EMBL/GenBank/DDBJ databases">
        <title>Genomic Encyclopedia of Type Strains, Phase IV (KMG-IV): sequencing the most valuable type-strain genomes for metagenomic binning, comparative biology and taxonomic classification.</title>
        <authorList>
            <person name="Goeker M."/>
        </authorList>
    </citation>
    <scope>NUCLEOTIDE SEQUENCE [LARGE SCALE GENOMIC DNA]</scope>
    <source>
        <strain evidence="1 2">DSM 105721</strain>
    </source>
</reference>
<dbReference type="PROSITE" id="PS51257">
    <property type="entry name" value="PROKAR_LIPOPROTEIN"/>
    <property type="match status" value="1"/>
</dbReference>
<accession>A0A7W6HYJ9</accession>
<comment type="caution">
    <text evidence="1">The sequence shown here is derived from an EMBL/GenBank/DDBJ whole genome shotgun (WGS) entry which is preliminary data.</text>
</comment>
<organism evidence="1 2">
    <name type="scientific">Butyricimonas faecihominis</name>
    <dbReference type="NCBI Taxonomy" id="1472416"/>
    <lineage>
        <taxon>Bacteria</taxon>
        <taxon>Pseudomonadati</taxon>
        <taxon>Bacteroidota</taxon>
        <taxon>Bacteroidia</taxon>
        <taxon>Bacteroidales</taxon>
        <taxon>Odoribacteraceae</taxon>
        <taxon>Butyricimonas</taxon>
    </lineage>
</organism>
<evidence type="ECO:0000313" key="2">
    <source>
        <dbReference type="Proteomes" id="UP000546007"/>
    </source>
</evidence>
<dbReference type="Pfam" id="PF16132">
    <property type="entry name" value="DUF4843"/>
    <property type="match status" value="1"/>
</dbReference>
<gene>
    <name evidence="1" type="ORF">GGR14_003182</name>
</gene>
<dbReference type="EMBL" id="JACIES010000009">
    <property type="protein sequence ID" value="MBB4027372.1"/>
    <property type="molecule type" value="Genomic_DNA"/>
</dbReference>
<protein>
    <recommendedName>
        <fullName evidence="3">DUF4843 domain-containing protein</fullName>
    </recommendedName>
</protein>
<evidence type="ECO:0008006" key="3">
    <source>
        <dbReference type="Google" id="ProtNLM"/>
    </source>
</evidence>